<evidence type="ECO:0000313" key="1">
    <source>
        <dbReference type="EMBL" id="ATQ45045.1"/>
    </source>
</evidence>
<dbReference type="Gene3D" id="1.25.10.90">
    <property type="match status" value="1"/>
</dbReference>
<dbReference type="AlphaFoldDB" id="A0A2D2B472"/>
<reference evidence="1 2" key="1">
    <citation type="submission" date="2017-10" db="EMBL/GenBank/DDBJ databases">
        <title>Genome sequence of Caulobacter mirabilis FWC38.</title>
        <authorList>
            <person name="Fiebig A."/>
            <person name="Crosson S."/>
        </authorList>
    </citation>
    <scope>NUCLEOTIDE SEQUENCE [LARGE SCALE GENOMIC DNA]</scope>
    <source>
        <strain evidence="1 2">FWC 38</strain>
    </source>
</reference>
<dbReference type="PANTHER" id="PTHR41291">
    <property type="entry name" value="DNA ALKYLATION REPAIR PROTEIN"/>
    <property type="match status" value="1"/>
</dbReference>
<name>A0A2D2B472_9CAUL</name>
<proteinExistence type="predicted"/>
<keyword evidence="2" id="KW-1185">Reference proteome</keyword>
<dbReference type="CDD" id="cd06561">
    <property type="entry name" value="AlkD_like"/>
    <property type="match status" value="1"/>
</dbReference>
<protein>
    <submittedName>
        <fullName evidence="1">DNA alkylation repair enzyme</fullName>
    </submittedName>
</protein>
<organism evidence="1 2">
    <name type="scientific">Caulobacter mirabilis</name>
    <dbReference type="NCBI Taxonomy" id="69666"/>
    <lineage>
        <taxon>Bacteria</taxon>
        <taxon>Pseudomonadati</taxon>
        <taxon>Pseudomonadota</taxon>
        <taxon>Alphaproteobacteria</taxon>
        <taxon>Caulobacterales</taxon>
        <taxon>Caulobacteraceae</taxon>
        <taxon>Caulobacter</taxon>
    </lineage>
</organism>
<accession>A0A2D2B472</accession>
<dbReference type="EMBL" id="CP024201">
    <property type="protein sequence ID" value="ATQ45045.1"/>
    <property type="molecule type" value="Genomic_DNA"/>
</dbReference>
<dbReference type="OrthoDB" id="7345147at2"/>
<dbReference type="PANTHER" id="PTHR41291:SF1">
    <property type="entry name" value="DNA ALKYLATION REPAIR PROTEIN"/>
    <property type="match status" value="1"/>
</dbReference>
<dbReference type="InterPro" id="IPR016024">
    <property type="entry name" value="ARM-type_fold"/>
</dbReference>
<dbReference type="KEGG" id="cmb:CSW64_15110"/>
<dbReference type="InterPro" id="IPR014825">
    <property type="entry name" value="DNA_alkylation"/>
</dbReference>
<dbReference type="Proteomes" id="UP000228945">
    <property type="component" value="Chromosome"/>
</dbReference>
<sequence length="226" mass="24902">MAALRAQAEEPYREAMKARYGIEAPTAFGVRMNRVQAIAKPLRRRHDLALALWDTGQYDAQMVACHIDDPKQVTPEQMDAWRATFDNWATCDTACFKLFDQTPHAFGKVREWSALNDEFGKRAAFALLASLAGHVKGGPDEPFLEGLALIEAAATDDRNFVKKGVNWALRSVGQRRSPALKAAAREVAARLAASSDRTARWNGKDALRAFAKDDAKRAAKEAKSSA</sequence>
<gene>
    <name evidence="1" type="ORF">CSW64_15110</name>
</gene>
<dbReference type="Pfam" id="PF08713">
    <property type="entry name" value="DNA_alkylation"/>
    <property type="match status" value="1"/>
</dbReference>
<evidence type="ECO:0000313" key="2">
    <source>
        <dbReference type="Proteomes" id="UP000228945"/>
    </source>
</evidence>
<dbReference type="SUPFAM" id="SSF48371">
    <property type="entry name" value="ARM repeat"/>
    <property type="match status" value="1"/>
</dbReference>